<evidence type="ECO:0000313" key="2">
    <source>
        <dbReference type="Proteomes" id="UP001454036"/>
    </source>
</evidence>
<keyword evidence="2" id="KW-1185">Reference proteome</keyword>
<comment type="caution">
    <text evidence="1">The sequence shown here is derived from an EMBL/GenBank/DDBJ whole genome shotgun (WGS) entry which is preliminary data.</text>
</comment>
<sequence length="152" mass="16669">MPELRKRDSDRSNVHAMAWWYLTGSQLLESSLSRNLSFKMATLPKPLQHEKELDFQVNELNSSSQSSGQSYPEVACVGERKNGKKSTIFKESGSPVLQGKSDEIYTKSTLSSHEYTSPPGYVQSLGGAPLTCPTTFWPGIVAAYGPHAVVST</sequence>
<evidence type="ECO:0000313" key="1">
    <source>
        <dbReference type="EMBL" id="GAA0177576.1"/>
    </source>
</evidence>
<gene>
    <name evidence="1" type="ORF">LIER_29722</name>
</gene>
<accession>A0AAV3RKJ1</accession>
<organism evidence="1 2">
    <name type="scientific">Lithospermum erythrorhizon</name>
    <name type="common">Purple gromwell</name>
    <name type="synonym">Lithospermum officinale var. erythrorhizon</name>
    <dbReference type="NCBI Taxonomy" id="34254"/>
    <lineage>
        <taxon>Eukaryota</taxon>
        <taxon>Viridiplantae</taxon>
        <taxon>Streptophyta</taxon>
        <taxon>Embryophyta</taxon>
        <taxon>Tracheophyta</taxon>
        <taxon>Spermatophyta</taxon>
        <taxon>Magnoliopsida</taxon>
        <taxon>eudicotyledons</taxon>
        <taxon>Gunneridae</taxon>
        <taxon>Pentapetalae</taxon>
        <taxon>asterids</taxon>
        <taxon>lamiids</taxon>
        <taxon>Boraginales</taxon>
        <taxon>Boraginaceae</taxon>
        <taxon>Boraginoideae</taxon>
        <taxon>Lithospermeae</taxon>
        <taxon>Lithospermum</taxon>
    </lineage>
</organism>
<dbReference type="AlphaFoldDB" id="A0AAV3RKJ1"/>
<reference evidence="1 2" key="1">
    <citation type="submission" date="2024-01" db="EMBL/GenBank/DDBJ databases">
        <title>The complete chloroplast genome sequence of Lithospermum erythrorhizon: insights into the phylogenetic relationship among Boraginaceae species and the maternal lineages of purple gromwells.</title>
        <authorList>
            <person name="Okada T."/>
            <person name="Watanabe K."/>
        </authorList>
    </citation>
    <scope>NUCLEOTIDE SEQUENCE [LARGE SCALE GENOMIC DNA]</scope>
</reference>
<protein>
    <submittedName>
        <fullName evidence="1">Uncharacterized protein</fullName>
    </submittedName>
</protein>
<dbReference type="Proteomes" id="UP001454036">
    <property type="component" value="Unassembled WGS sequence"/>
</dbReference>
<dbReference type="EMBL" id="BAABME010010332">
    <property type="protein sequence ID" value="GAA0177576.1"/>
    <property type="molecule type" value="Genomic_DNA"/>
</dbReference>
<proteinExistence type="predicted"/>
<name>A0AAV3RKJ1_LITER</name>